<dbReference type="EMBL" id="SSHH01000003">
    <property type="protein sequence ID" value="TIX49767.1"/>
    <property type="molecule type" value="Genomic_DNA"/>
</dbReference>
<accession>A0A4T3F1E8</accession>
<gene>
    <name evidence="2" type="ORF">E5222_13225</name>
</gene>
<feature type="transmembrane region" description="Helical" evidence="1">
    <location>
        <begin position="22"/>
        <end position="45"/>
    </location>
</feature>
<evidence type="ECO:0000313" key="3">
    <source>
        <dbReference type="Proteomes" id="UP000309389"/>
    </source>
</evidence>
<evidence type="ECO:0000256" key="1">
    <source>
        <dbReference type="SAM" id="Phobius"/>
    </source>
</evidence>
<dbReference type="Proteomes" id="UP000309389">
    <property type="component" value="Unassembled WGS sequence"/>
</dbReference>
<protein>
    <submittedName>
        <fullName evidence="2">Uncharacterized protein</fullName>
    </submittedName>
</protein>
<keyword evidence="1" id="KW-0472">Membrane</keyword>
<keyword evidence="1" id="KW-1133">Transmembrane helix</keyword>
<dbReference type="AlphaFoldDB" id="A0A4T3F1E8"/>
<comment type="caution">
    <text evidence="2">The sequence shown here is derived from an EMBL/GenBank/DDBJ whole genome shotgun (WGS) entry which is preliminary data.</text>
</comment>
<keyword evidence="1" id="KW-0812">Transmembrane</keyword>
<reference evidence="2 3" key="1">
    <citation type="submission" date="2019-04" db="EMBL/GenBank/DDBJ databases">
        <title>Altererythrobacter aquimixticola sp. nov., isolated from sediment of junction between the ocean and a freshwater spring.</title>
        <authorList>
            <person name="Yoon J.-H."/>
        </authorList>
    </citation>
    <scope>NUCLEOTIDE SEQUENCE [LARGE SCALE GENOMIC DNA]</scope>
    <source>
        <strain evidence="2 3">SSKS-13</strain>
    </source>
</reference>
<proteinExistence type="predicted"/>
<evidence type="ECO:0000313" key="2">
    <source>
        <dbReference type="EMBL" id="TIX49767.1"/>
    </source>
</evidence>
<name>A0A4T3F1E8_9SPHN</name>
<sequence>MDAPPQGEFGFIHEPAPTPMEALVGLSLLAMIFVAILALTTMFLVKRKEPSVAGIYLNIRLRQIKYLAFLAIAVGSILGLMQVYGALSYVALSGSTAFDQMAGPFAEAIVWLGLGVSVATVGLISMLLVLWRGRDLLDRHPAEPAPDRR</sequence>
<keyword evidence="3" id="KW-1185">Reference proteome</keyword>
<feature type="transmembrane region" description="Helical" evidence="1">
    <location>
        <begin position="109"/>
        <end position="131"/>
    </location>
</feature>
<organism evidence="2 3">
    <name type="scientific">Alteraurantiacibacter aquimixticola</name>
    <dbReference type="NCBI Taxonomy" id="2489173"/>
    <lineage>
        <taxon>Bacteria</taxon>
        <taxon>Pseudomonadati</taxon>
        <taxon>Pseudomonadota</taxon>
        <taxon>Alphaproteobacteria</taxon>
        <taxon>Sphingomonadales</taxon>
        <taxon>Erythrobacteraceae</taxon>
        <taxon>Alteraurantiacibacter</taxon>
    </lineage>
</organism>
<feature type="transmembrane region" description="Helical" evidence="1">
    <location>
        <begin position="66"/>
        <end position="89"/>
    </location>
</feature>
<dbReference type="RefSeq" id="WP_136694244.1">
    <property type="nucleotide sequence ID" value="NZ_SSHH01000003.1"/>
</dbReference>